<dbReference type="OrthoDB" id="128799at2"/>
<dbReference type="PATRIC" id="fig|571915.4.peg.2132"/>
<dbReference type="RefSeq" id="WP_047262374.1">
    <property type="nucleotide sequence ID" value="NZ_CP011542.1"/>
</dbReference>
<reference evidence="1 2" key="1">
    <citation type="journal article" date="2015" name="Genome Announc.">
        <title>Complete Genome Sequence of the Type Strain Corynebacterium mustelae DSM 45274, Isolated from Various Tissues of a Male Ferret with Lethal Sepsis.</title>
        <authorList>
            <person name="Ruckert C."/>
            <person name="Eimer J."/>
            <person name="Winkler A."/>
            <person name="Tauch A."/>
        </authorList>
    </citation>
    <scope>NUCLEOTIDE SEQUENCE [LARGE SCALE GENOMIC DNA]</scope>
    <source>
        <strain evidence="1 2">DSM 45274</strain>
    </source>
</reference>
<dbReference type="Proteomes" id="UP000035199">
    <property type="component" value="Chromosome"/>
</dbReference>
<reference evidence="2" key="2">
    <citation type="submission" date="2015-05" db="EMBL/GenBank/DDBJ databases">
        <title>Complete genome sequence of Corynebacterium mustelae DSM 45274, isolated from various tissues of a male ferret with lethal sepsis.</title>
        <authorList>
            <person name="Ruckert C."/>
            <person name="Albersmeier A."/>
            <person name="Winkler A."/>
            <person name="Tauch A."/>
        </authorList>
    </citation>
    <scope>NUCLEOTIDE SEQUENCE [LARGE SCALE GENOMIC DNA]</scope>
    <source>
        <strain evidence="2">DSM 45274</strain>
    </source>
</reference>
<evidence type="ECO:0000313" key="2">
    <source>
        <dbReference type="Proteomes" id="UP000035199"/>
    </source>
</evidence>
<gene>
    <name evidence="1" type="ORF">CMUST_10045</name>
</gene>
<accession>A0A0G3H0N4</accession>
<dbReference type="AlphaFoldDB" id="A0A0G3H0N4"/>
<evidence type="ECO:0000313" key="1">
    <source>
        <dbReference type="EMBL" id="AKK06325.1"/>
    </source>
</evidence>
<sequence length="331" mass="37204">MTFSPEILDRLHALSASISEHDGTLLGALSAISFPNPPIAKDFSDLCLYDFKAALVLQTNRENPRDAINWRDIEWDPYTITPFTPGTADFEEWDGIADGVKAQLNGDFETPTLIVIANLLGFAYMVVAEDPHPEDPDVYVMDHDQWLFNIDYDMKFSQFLDMFATDAELQDEIADYFHTIKDEPPVETYVKKYVKTNPHFHDAVVVFKELNWHTAKIEDAPILPLGTTAQQEQALRGLEAGNWEAYAKIPRFGRTRIPATDVDEDMLGLFAIRLGVTPKRAAKVVSGIEEEQVAAIVEKRGADFATEFIHHSMKKAQGFRTLPSASSSHWG</sequence>
<protein>
    <submittedName>
        <fullName evidence="1">Uncharacterized protein</fullName>
    </submittedName>
</protein>
<name>A0A0G3H0N4_9CORY</name>
<organism evidence="1 2">
    <name type="scientific">Corynebacterium mustelae</name>
    <dbReference type="NCBI Taxonomy" id="571915"/>
    <lineage>
        <taxon>Bacteria</taxon>
        <taxon>Bacillati</taxon>
        <taxon>Actinomycetota</taxon>
        <taxon>Actinomycetes</taxon>
        <taxon>Mycobacteriales</taxon>
        <taxon>Corynebacteriaceae</taxon>
        <taxon>Corynebacterium</taxon>
    </lineage>
</organism>
<proteinExistence type="predicted"/>
<keyword evidence="2" id="KW-1185">Reference proteome</keyword>
<dbReference type="EMBL" id="CP011542">
    <property type="protein sequence ID" value="AKK06325.1"/>
    <property type="molecule type" value="Genomic_DNA"/>
</dbReference>
<dbReference type="KEGG" id="cmv:CMUST_10045"/>